<dbReference type="PRINTS" id="PR00039">
    <property type="entry name" value="HTHLYSR"/>
</dbReference>
<dbReference type="Gene3D" id="3.40.190.290">
    <property type="match status" value="1"/>
</dbReference>
<dbReference type="FunFam" id="1.10.10.10:FF:000001">
    <property type="entry name" value="LysR family transcriptional regulator"/>
    <property type="match status" value="1"/>
</dbReference>
<dbReference type="SUPFAM" id="SSF46785">
    <property type="entry name" value="Winged helix' DNA-binding domain"/>
    <property type="match status" value="1"/>
</dbReference>
<protein>
    <recommendedName>
        <fullName evidence="6">HTH lysR-type domain-containing protein</fullName>
    </recommendedName>
</protein>
<dbReference type="EMBL" id="NEVM01000005">
    <property type="protein sequence ID" value="OZI31577.1"/>
    <property type="molecule type" value="Genomic_DNA"/>
</dbReference>
<dbReference type="GO" id="GO:0003677">
    <property type="term" value="F:DNA binding"/>
    <property type="evidence" value="ECO:0007669"/>
    <property type="project" value="UniProtKB-KW"/>
</dbReference>
<name>A0A261S3K7_9BORD</name>
<keyword evidence="8" id="KW-1185">Reference proteome</keyword>
<dbReference type="GO" id="GO:0003700">
    <property type="term" value="F:DNA-binding transcription factor activity"/>
    <property type="evidence" value="ECO:0007669"/>
    <property type="project" value="InterPro"/>
</dbReference>
<keyword evidence="2" id="KW-0805">Transcription regulation</keyword>
<evidence type="ECO:0000256" key="3">
    <source>
        <dbReference type="ARBA" id="ARBA00023125"/>
    </source>
</evidence>
<dbReference type="InterPro" id="IPR036390">
    <property type="entry name" value="WH_DNA-bd_sf"/>
</dbReference>
<dbReference type="InterPro" id="IPR005119">
    <property type="entry name" value="LysR_subst-bd"/>
</dbReference>
<dbReference type="InterPro" id="IPR000847">
    <property type="entry name" value="LysR_HTH_N"/>
</dbReference>
<dbReference type="AlphaFoldDB" id="A0A261S3K7"/>
<accession>A0A261S3K7</accession>
<dbReference type="RefSeq" id="WP_094855984.1">
    <property type="nucleotide sequence ID" value="NZ_NEVM01000005.1"/>
</dbReference>
<dbReference type="InterPro" id="IPR036388">
    <property type="entry name" value="WH-like_DNA-bd_sf"/>
</dbReference>
<dbReference type="Pfam" id="PF00126">
    <property type="entry name" value="HTH_1"/>
    <property type="match status" value="1"/>
</dbReference>
<dbReference type="OrthoDB" id="9157176at2"/>
<dbReference type="PANTHER" id="PTHR30293:SF0">
    <property type="entry name" value="NITROGEN ASSIMILATION REGULATORY PROTEIN NAC"/>
    <property type="match status" value="1"/>
</dbReference>
<organism evidence="7 8">
    <name type="scientific">Bordetella genomosp. 10</name>
    <dbReference type="NCBI Taxonomy" id="1416804"/>
    <lineage>
        <taxon>Bacteria</taxon>
        <taxon>Pseudomonadati</taxon>
        <taxon>Pseudomonadota</taxon>
        <taxon>Betaproteobacteria</taxon>
        <taxon>Burkholderiales</taxon>
        <taxon>Alcaligenaceae</taxon>
        <taxon>Bordetella</taxon>
    </lineage>
</organism>
<evidence type="ECO:0000256" key="2">
    <source>
        <dbReference type="ARBA" id="ARBA00023015"/>
    </source>
</evidence>
<dbReference type="PROSITE" id="PS50931">
    <property type="entry name" value="HTH_LYSR"/>
    <property type="match status" value="1"/>
</dbReference>
<dbReference type="SUPFAM" id="SSF53850">
    <property type="entry name" value="Periplasmic binding protein-like II"/>
    <property type="match status" value="1"/>
</dbReference>
<keyword evidence="5" id="KW-0804">Transcription</keyword>
<feature type="domain" description="HTH lysR-type" evidence="6">
    <location>
        <begin position="1"/>
        <end position="58"/>
    </location>
</feature>
<dbReference type="Gene3D" id="1.10.10.10">
    <property type="entry name" value="Winged helix-like DNA-binding domain superfamily/Winged helix DNA-binding domain"/>
    <property type="match status" value="1"/>
</dbReference>
<evidence type="ECO:0000313" key="7">
    <source>
        <dbReference type="EMBL" id="OZI31577.1"/>
    </source>
</evidence>
<evidence type="ECO:0000259" key="6">
    <source>
        <dbReference type="PROSITE" id="PS50931"/>
    </source>
</evidence>
<evidence type="ECO:0000313" key="8">
    <source>
        <dbReference type="Proteomes" id="UP000216020"/>
    </source>
</evidence>
<keyword evidence="4" id="KW-0010">Activator</keyword>
<sequence length="299" mass="32491">MNLRRLRYFVKCVDLGSLNQAAEVLHVAQPALSQQLSILEGELKQPLLIRSKKGVVPTEAGKVLYRHAQTILRQSRLAYEDVQNSGAHLTGSVTIGMAQFSMATRLAVPLIGRVRARHPGILLYVNENSSIPMSEMILSGRADLALIGTSLYGAKPPHGLSFLPLIDEPLYLVADRTEHACAASDIAALADVGLALPAENHFLRRLVDDSFSRQGLKPCVVTEVTSMATLAELVRLHFAASILPESVARDVAQGHERLDIFPIAEPVGRARLALCQSELQPLTRAAEFVKTTLIELAQG</sequence>
<dbReference type="GO" id="GO:2000142">
    <property type="term" value="P:regulation of DNA-templated transcription initiation"/>
    <property type="evidence" value="ECO:0007669"/>
    <property type="project" value="TreeGrafter"/>
</dbReference>
<evidence type="ECO:0000256" key="1">
    <source>
        <dbReference type="ARBA" id="ARBA00009437"/>
    </source>
</evidence>
<gene>
    <name evidence="7" type="ORF">CAL29_27190</name>
</gene>
<dbReference type="NCBIfam" id="NF008410">
    <property type="entry name" value="PRK11233.1"/>
    <property type="match status" value="1"/>
</dbReference>
<comment type="similarity">
    <text evidence="1">Belongs to the LysR transcriptional regulatory family.</text>
</comment>
<dbReference type="Proteomes" id="UP000216020">
    <property type="component" value="Unassembled WGS sequence"/>
</dbReference>
<dbReference type="PANTHER" id="PTHR30293">
    <property type="entry name" value="TRANSCRIPTIONAL REGULATORY PROTEIN NAC-RELATED"/>
    <property type="match status" value="1"/>
</dbReference>
<reference evidence="8" key="1">
    <citation type="submission" date="2017-05" db="EMBL/GenBank/DDBJ databases">
        <title>Complete and WGS of Bordetella genogroups.</title>
        <authorList>
            <person name="Spilker T."/>
            <person name="Lipuma J."/>
        </authorList>
    </citation>
    <scope>NUCLEOTIDE SEQUENCE [LARGE SCALE GENOMIC DNA]</scope>
    <source>
        <strain evidence="8">AU16122</strain>
    </source>
</reference>
<evidence type="ECO:0000256" key="4">
    <source>
        <dbReference type="ARBA" id="ARBA00023159"/>
    </source>
</evidence>
<proteinExistence type="inferred from homology"/>
<keyword evidence="3" id="KW-0238">DNA-binding</keyword>
<dbReference type="Pfam" id="PF03466">
    <property type="entry name" value="LysR_substrate"/>
    <property type="match status" value="1"/>
</dbReference>
<comment type="caution">
    <text evidence="7">The sequence shown here is derived from an EMBL/GenBank/DDBJ whole genome shotgun (WGS) entry which is preliminary data.</text>
</comment>
<evidence type="ECO:0000256" key="5">
    <source>
        <dbReference type="ARBA" id="ARBA00023163"/>
    </source>
</evidence>